<protein>
    <submittedName>
        <fullName evidence="4">Zinc metalloprotease TRE2</fullName>
    </submittedName>
</protein>
<dbReference type="Pfam" id="PF04389">
    <property type="entry name" value="Peptidase_M28"/>
    <property type="match status" value="1"/>
</dbReference>
<comment type="caution">
    <text evidence="4">The sequence shown here is derived from an EMBL/GenBank/DDBJ whole genome shotgun (WGS) entry which is preliminary data.</text>
</comment>
<dbReference type="SUPFAM" id="SSF53187">
    <property type="entry name" value="Zn-dependent exopeptidases"/>
    <property type="match status" value="1"/>
</dbReference>
<comment type="similarity">
    <text evidence="1">Belongs to the peptidase M28 family. M28B subfamily.</text>
</comment>
<dbReference type="PANTHER" id="PTHR10404">
    <property type="entry name" value="N-ACETYLATED-ALPHA-LINKED ACIDIC DIPEPTIDASE"/>
    <property type="match status" value="1"/>
</dbReference>
<sequence>MLSLPSDPPSYDEEVVMETSYMEPMLMDDIEGERDENETGATYFTRIKTQLNDNVIMPVQEKIIDPLAGFIYLCSDTIDFYLSMVGNPFILSRFIYIFMVSLVVYYVMVRGAKSDEDQVSGMRGSFTDHAVFLQYARLSADLAKFERDLEYLSSMPHMSGTKGDTAMRQYVYQSMKNNNIKLLRDWEIQGFASYPNADKNRLVVKPQDGHQFSIDLGRDNFSPVSPNGEIRDSSLIYGSLGSEKDLRKLQEEGILKDNFILLLKYDKFVGQQMLLAQKYGAKGVLFLSEEIMGNEDTVLQKSVAITPYGAGVLQMRYPNLRYDENFEVYSDAMPNIPAMPLSKKQGNRLLSLLKNKGIKLDEKNYSGETGSVQIYFKLDNIIRTAQSFSDFVGKIEGKEQTNKAIVIAAKRNSINNGATSSAFGTSMMLSLIQLFQEMKYRFNWKPLRNIYFISFGGSDYNFEGSHTLVEQKLGALKDEVYAMIDISEIGVNLEDLNKLDIQSHPLMYDFFKSIANGLDIDAKVKPVQDYGDWTPYLTNGIPVAVMSRDYEYSKEFVDTKFDTFDKVRDYMNQNNNQEKILNLLLYLFDSVLKLVDEPMIPFNIPTLIVELDRMLKDLEQSYKKELRFDKVIEFLLHWKRLGQETADWKEKWARIVDNRNGLEPTLYSNNRWNWNKLVSSIGRWMCAPEGLTSRPNYKNILFGPTLYADNKNLHNWNFPGVRDAIYKEDFEGAQEELNNVALVLKHAASIYTKENYGLGDYI</sequence>
<reference evidence="4 5" key="1">
    <citation type="submission" date="2024-05" db="EMBL/GenBank/DDBJ databases">
        <title>Long read based assembly of the Candida bracarensis genome reveals expanded adhesin content.</title>
        <authorList>
            <person name="Marcet-Houben M."/>
            <person name="Ksiezopolska E."/>
            <person name="Gabaldon T."/>
        </authorList>
    </citation>
    <scope>NUCLEOTIDE SEQUENCE [LARGE SCALE GENOMIC DNA]</scope>
    <source>
        <strain evidence="4 5">CBM6</strain>
    </source>
</reference>
<dbReference type="Pfam" id="PF04253">
    <property type="entry name" value="TFR_dimer"/>
    <property type="match status" value="1"/>
</dbReference>
<evidence type="ECO:0000313" key="5">
    <source>
        <dbReference type="Proteomes" id="UP001623330"/>
    </source>
</evidence>
<dbReference type="PANTHER" id="PTHR10404:SF72">
    <property type="entry name" value="ZINC METALLOPROTEASE TRE2-RELATED"/>
    <property type="match status" value="1"/>
</dbReference>
<dbReference type="Gene3D" id="3.40.630.10">
    <property type="entry name" value="Zn peptidases"/>
    <property type="match status" value="1"/>
</dbReference>
<evidence type="ECO:0000259" key="3">
    <source>
        <dbReference type="Pfam" id="PF04389"/>
    </source>
</evidence>
<dbReference type="Gene3D" id="3.50.30.30">
    <property type="match status" value="1"/>
</dbReference>
<dbReference type="InterPro" id="IPR046450">
    <property type="entry name" value="PA_dom_sf"/>
</dbReference>
<dbReference type="Gene3D" id="1.20.930.40">
    <property type="entry name" value="Transferrin receptor-like, dimerisation domain"/>
    <property type="match status" value="1"/>
</dbReference>
<dbReference type="Proteomes" id="UP001623330">
    <property type="component" value="Unassembled WGS sequence"/>
</dbReference>
<keyword evidence="5" id="KW-1185">Reference proteome</keyword>
<proteinExistence type="inferred from homology"/>
<evidence type="ECO:0000313" key="4">
    <source>
        <dbReference type="EMBL" id="KAL3232681.1"/>
    </source>
</evidence>
<dbReference type="GO" id="GO:0008237">
    <property type="term" value="F:metallopeptidase activity"/>
    <property type="evidence" value="ECO:0007669"/>
    <property type="project" value="UniProtKB-KW"/>
</dbReference>
<name>A0ABR4NVR7_9SACH</name>
<keyword evidence="4" id="KW-0645">Protease</keyword>
<feature type="domain" description="Transferrin receptor-like dimerisation" evidence="2">
    <location>
        <begin position="627"/>
        <end position="750"/>
    </location>
</feature>
<dbReference type="EMBL" id="JBEVYD010000005">
    <property type="protein sequence ID" value="KAL3232681.1"/>
    <property type="molecule type" value="Genomic_DNA"/>
</dbReference>
<dbReference type="InterPro" id="IPR036757">
    <property type="entry name" value="TFR-like_dimer_dom_sf"/>
</dbReference>
<accession>A0ABR4NVR7</accession>
<keyword evidence="4" id="KW-0378">Hydrolase</keyword>
<dbReference type="SUPFAM" id="SSF47672">
    <property type="entry name" value="Transferrin receptor-like dimerisation domain"/>
    <property type="match status" value="1"/>
</dbReference>
<keyword evidence="4" id="KW-0482">Metalloprotease</keyword>
<dbReference type="InterPro" id="IPR039373">
    <property type="entry name" value="Peptidase_M28B"/>
</dbReference>
<evidence type="ECO:0000259" key="2">
    <source>
        <dbReference type="Pfam" id="PF04253"/>
    </source>
</evidence>
<dbReference type="SUPFAM" id="SSF52025">
    <property type="entry name" value="PA domain"/>
    <property type="match status" value="1"/>
</dbReference>
<dbReference type="InterPro" id="IPR007365">
    <property type="entry name" value="TFR-like_dimer_dom"/>
</dbReference>
<dbReference type="InterPro" id="IPR007484">
    <property type="entry name" value="Peptidase_M28"/>
</dbReference>
<dbReference type="CDD" id="cd00538">
    <property type="entry name" value="PA"/>
    <property type="match status" value="1"/>
</dbReference>
<gene>
    <name evidence="4" type="ORF">RNJ44_04597</name>
</gene>
<evidence type="ECO:0000256" key="1">
    <source>
        <dbReference type="ARBA" id="ARBA00005634"/>
    </source>
</evidence>
<organism evidence="4 5">
    <name type="scientific">Nakaseomyces bracarensis</name>
    <dbReference type="NCBI Taxonomy" id="273131"/>
    <lineage>
        <taxon>Eukaryota</taxon>
        <taxon>Fungi</taxon>
        <taxon>Dikarya</taxon>
        <taxon>Ascomycota</taxon>
        <taxon>Saccharomycotina</taxon>
        <taxon>Saccharomycetes</taxon>
        <taxon>Saccharomycetales</taxon>
        <taxon>Saccharomycetaceae</taxon>
        <taxon>Nakaseomyces</taxon>
    </lineage>
</organism>
<feature type="domain" description="Peptidase M28" evidence="3">
    <location>
        <begin position="392"/>
        <end position="573"/>
    </location>
</feature>